<dbReference type="Pfam" id="PF13276">
    <property type="entry name" value="HTH_21"/>
    <property type="match status" value="1"/>
</dbReference>
<accession>A0A380TKH4</accession>
<dbReference type="Pfam" id="PF00665">
    <property type="entry name" value="rve"/>
    <property type="match status" value="1"/>
</dbReference>
<sequence length="232" mass="26779">MSASAFRYAPRPDRNVDLREEIVALAHRYKRYGVGMIHLKLRHAGWGVNYRRVERLYRYARLQVRRRKRNKVPIGERQPLLRPSSANQVWSMDFVFDRSSDGRVLKCLAVVDDATHESIVIEVERAISGHAVVRVLERLATSRGLPQVIRTDNGKEFCGKAMLEWAHRRGVALRLIEPGKPNQNAYVESFNGRFRDECLNEHWFTSLLHARAVIEHGDASTTRNDPRRRSAG</sequence>
<name>A0A380TKH4_9ZZZZ</name>
<dbReference type="InterPro" id="IPR036397">
    <property type="entry name" value="RNaseH_sf"/>
</dbReference>
<evidence type="ECO:0000313" key="2">
    <source>
        <dbReference type="EMBL" id="SUS08517.1"/>
    </source>
</evidence>
<dbReference type="InterPro" id="IPR012337">
    <property type="entry name" value="RNaseH-like_sf"/>
</dbReference>
<proteinExistence type="predicted"/>
<dbReference type="InterPro" id="IPR025948">
    <property type="entry name" value="HTH-like_dom"/>
</dbReference>
<feature type="domain" description="Integrase catalytic" evidence="1">
    <location>
        <begin position="79"/>
        <end position="232"/>
    </location>
</feature>
<dbReference type="SUPFAM" id="SSF53098">
    <property type="entry name" value="Ribonuclease H-like"/>
    <property type="match status" value="1"/>
</dbReference>
<dbReference type="NCBIfam" id="NF033516">
    <property type="entry name" value="transpos_IS3"/>
    <property type="match status" value="1"/>
</dbReference>
<dbReference type="InterPro" id="IPR048020">
    <property type="entry name" value="Transpos_IS3"/>
</dbReference>
<dbReference type="AlphaFoldDB" id="A0A380TKH4"/>
<gene>
    <name evidence="2" type="ORF">DF3PB_710009</name>
</gene>
<organism evidence="2">
    <name type="scientific">metagenome</name>
    <dbReference type="NCBI Taxonomy" id="256318"/>
    <lineage>
        <taxon>unclassified sequences</taxon>
        <taxon>metagenomes</taxon>
    </lineage>
</organism>
<dbReference type="Gene3D" id="3.30.420.10">
    <property type="entry name" value="Ribonuclease H-like superfamily/Ribonuclease H"/>
    <property type="match status" value="1"/>
</dbReference>
<dbReference type="GO" id="GO:0003676">
    <property type="term" value="F:nucleic acid binding"/>
    <property type="evidence" value="ECO:0007669"/>
    <property type="project" value="InterPro"/>
</dbReference>
<evidence type="ECO:0000259" key="1">
    <source>
        <dbReference type="PROSITE" id="PS50994"/>
    </source>
</evidence>
<dbReference type="PANTHER" id="PTHR47515:SF1">
    <property type="entry name" value="BLR2054 PROTEIN"/>
    <property type="match status" value="1"/>
</dbReference>
<reference evidence="2" key="1">
    <citation type="submission" date="2018-07" db="EMBL/GenBank/DDBJ databases">
        <authorList>
            <person name="Quirk P.G."/>
            <person name="Krulwich T.A."/>
        </authorList>
    </citation>
    <scope>NUCLEOTIDE SEQUENCE</scope>
</reference>
<protein>
    <submittedName>
        <fullName evidence="2">Transposase</fullName>
    </submittedName>
</protein>
<dbReference type="InterPro" id="IPR001584">
    <property type="entry name" value="Integrase_cat-core"/>
</dbReference>
<dbReference type="GO" id="GO:0015074">
    <property type="term" value="P:DNA integration"/>
    <property type="evidence" value="ECO:0007669"/>
    <property type="project" value="InterPro"/>
</dbReference>
<dbReference type="PANTHER" id="PTHR47515">
    <property type="entry name" value="LOW CALCIUM RESPONSE LOCUS PROTEIN T"/>
    <property type="match status" value="1"/>
</dbReference>
<dbReference type="EMBL" id="UIDG01000625">
    <property type="protein sequence ID" value="SUS08517.1"/>
    <property type="molecule type" value="Genomic_DNA"/>
</dbReference>
<dbReference type="PROSITE" id="PS50994">
    <property type="entry name" value="INTEGRASE"/>
    <property type="match status" value="1"/>
</dbReference>